<comment type="cofactor">
    <cofactor evidence="1">
        <name>Mg(2+)</name>
        <dbReference type="ChEBI" id="CHEBI:18420"/>
    </cofactor>
</comment>
<comment type="catalytic activity">
    <reaction evidence="12">
        <text>beta-D-fructose 6-phosphate + diphosphate = beta-D-fructose 1,6-bisphosphate + phosphate + H(+)</text>
        <dbReference type="Rhea" id="RHEA:13613"/>
        <dbReference type="ChEBI" id="CHEBI:15378"/>
        <dbReference type="ChEBI" id="CHEBI:32966"/>
        <dbReference type="ChEBI" id="CHEBI:33019"/>
        <dbReference type="ChEBI" id="CHEBI:43474"/>
        <dbReference type="ChEBI" id="CHEBI:57634"/>
        <dbReference type="EC" id="2.7.1.90"/>
    </reaction>
</comment>
<evidence type="ECO:0000313" key="15">
    <source>
        <dbReference type="Proteomes" id="UP001216907"/>
    </source>
</evidence>
<dbReference type="Gene3D" id="3.40.50.450">
    <property type="match status" value="1"/>
</dbReference>
<dbReference type="EMBL" id="JARRAG010000002">
    <property type="protein sequence ID" value="MDG3006470.1"/>
    <property type="molecule type" value="Genomic_DNA"/>
</dbReference>
<dbReference type="EC" id="2.7.1.11" evidence="14"/>
<reference evidence="14 15" key="1">
    <citation type="submission" date="2023-03" db="EMBL/GenBank/DDBJ databases">
        <title>Paludisphaera mucosa sp. nov. a novel planctomycete from northern fen.</title>
        <authorList>
            <person name="Ivanova A."/>
        </authorList>
    </citation>
    <scope>NUCLEOTIDE SEQUENCE [LARGE SCALE GENOMIC DNA]</scope>
    <source>
        <strain evidence="14 15">Pla2</strain>
    </source>
</reference>
<evidence type="ECO:0000259" key="13">
    <source>
        <dbReference type="Pfam" id="PF00365"/>
    </source>
</evidence>
<dbReference type="RefSeq" id="WP_277862766.1">
    <property type="nucleotide sequence ID" value="NZ_JARRAG010000002.1"/>
</dbReference>
<dbReference type="InterPro" id="IPR022953">
    <property type="entry name" value="ATP_PFK"/>
</dbReference>
<dbReference type="PRINTS" id="PR00476">
    <property type="entry name" value="PHFRCTKINASE"/>
</dbReference>
<accession>A0ABT6FFW9</accession>
<dbReference type="InterPro" id="IPR000023">
    <property type="entry name" value="Phosphofructokinase_dom"/>
</dbReference>
<evidence type="ECO:0000256" key="9">
    <source>
        <dbReference type="ARBA" id="ARBA00023152"/>
    </source>
</evidence>
<dbReference type="Proteomes" id="UP001216907">
    <property type="component" value="Unassembled WGS sequence"/>
</dbReference>
<evidence type="ECO:0000256" key="2">
    <source>
        <dbReference type="ARBA" id="ARBA00003138"/>
    </source>
</evidence>
<evidence type="ECO:0000256" key="12">
    <source>
        <dbReference type="ARBA" id="ARBA00048072"/>
    </source>
</evidence>
<dbReference type="GO" id="GO:0003872">
    <property type="term" value="F:6-phosphofructokinase activity"/>
    <property type="evidence" value="ECO:0007669"/>
    <property type="project" value="UniProtKB-EC"/>
</dbReference>
<dbReference type="PIRSF" id="PIRSF000534">
    <property type="entry name" value="PPi_PFK_TP0108"/>
    <property type="match status" value="1"/>
</dbReference>
<protein>
    <submittedName>
        <fullName evidence="14">ATP-dependent 6-phosphofructokinase</fullName>
        <ecNumber evidence="14">2.7.1.11</ecNumber>
    </submittedName>
</protein>
<feature type="domain" description="Phosphofructokinase" evidence="13">
    <location>
        <begin position="75"/>
        <end position="380"/>
    </location>
</feature>
<keyword evidence="7" id="KW-0067">ATP-binding</keyword>
<dbReference type="SUPFAM" id="SSF53784">
    <property type="entry name" value="Phosphofructokinase"/>
    <property type="match status" value="1"/>
</dbReference>
<keyword evidence="4" id="KW-0479">Metal-binding</keyword>
<comment type="caution">
    <text evidence="14">The sequence shown here is derived from an EMBL/GenBank/DDBJ whole genome shotgun (WGS) entry which is preliminary data.</text>
</comment>
<evidence type="ECO:0000256" key="3">
    <source>
        <dbReference type="ARBA" id="ARBA00022679"/>
    </source>
</evidence>
<proteinExistence type="inferred from homology"/>
<keyword evidence="15" id="KW-1185">Reference proteome</keyword>
<keyword evidence="3 14" id="KW-0808">Transferase</keyword>
<evidence type="ECO:0000256" key="7">
    <source>
        <dbReference type="ARBA" id="ARBA00022840"/>
    </source>
</evidence>
<comment type="similarity">
    <text evidence="10">Belongs to the phosphofructokinase type A (PFKA) family.</text>
</comment>
<keyword evidence="8" id="KW-0460">Magnesium</keyword>
<gene>
    <name evidence="14" type="ORF">PZE19_22085</name>
</gene>
<dbReference type="InterPro" id="IPR050929">
    <property type="entry name" value="PFKA"/>
</dbReference>
<evidence type="ECO:0000256" key="5">
    <source>
        <dbReference type="ARBA" id="ARBA00022741"/>
    </source>
</evidence>
<evidence type="ECO:0000256" key="11">
    <source>
        <dbReference type="ARBA" id="ARBA00048070"/>
    </source>
</evidence>
<evidence type="ECO:0000256" key="4">
    <source>
        <dbReference type="ARBA" id="ARBA00022723"/>
    </source>
</evidence>
<evidence type="ECO:0000256" key="8">
    <source>
        <dbReference type="ARBA" id="ARBA00022842"/>
    </source>
</evidence>
<keyword evidence="9" id="KW-0324">Glycolysis</keyword>
<evidence type="ECO:0000256" key="10">
    <source>
        <dbReference type="ARBA" id="ARBA00038478"/>
    </source>
</evidence>
<keyword evidence="5" id="KW-0547">Nucleotide-binding</keyword>
<comment type="function">
    <text evidence="2">Catalyzes the phosphorylation of D-fructose 6-phosphate, the first committing step of glycolysis. Uses inorganic phosphate (PPi) as phosphoryl donor instead of ATP like common ATP-dependent phosphofructokinases (ATP-PFKs), which renders the reaction reversible, and can thus function both in glycolysis and gluconeogenesis. Consistently, PPi-PFK can replace the enzymes of both the forward (ATP-PFK) and reverse (fructose-bisphosphatase (FBPase)) reactions.</text>
</comment>
<sequence length="431" mass="46675">MLTLRPQDLDIASLGPCLIPSPLIRLQDDGFIADSSRIRLEHRVGPGVDKLAAFTLEEAGPRRDIFFDPAKTCAAVVTCGGLSPGLNNVIRSVYSELSYNYEVPRILGVRDGYMGLNPIAGQPLVEMTPGFVDHIHDLGGTVLGSSRGPQEPAVIVDTLVRESIDVLFCVGGDGTQRGALGIAEEVRRRGLKKAIVGIPKTIDNDIEFVYTSFGYYTALEKAQEVLRGGHVEARCAPNGIGLVKLMGRHAGYIAAGAALASQDANFVLIPEIPFQLEGEGGFLEALERRILHKNHALVVVAEGAGQDLFDADSVGRDASGNARLQDIGLFLREKILAYFRSRAIEVNLKYIDPSYFIRSVPANPSDRILSDQMARMAVHAGMAGKTDLLIGSMHNELIHVPIATAVARRKCLDTRSDLWTAVMRATGQPNW</sequence>
<dbReference type="NCBIfam" id="NF005301">
    <property type="entry name" value="PRK06830.1"/>
    <property type="match status" value="1"/>
</dbReference>
<dbReference type="InterPro" id="IPR012004">
    <property type="entry name" value="PyroP-dep_PFK_TP0108"/>
</dbReference>
<comment type="catalytic activity">
    <reaction evidence="11">
        <text>beta-D-fructose 6-phosphate + ATP = beta-D-fructose 1,6-bisphosphate + ADP + H(+)</text>
        <dbReference type="Rhea" id="RHEA:16109"/>
        <dbReference type="ChEBI" id="CHEBI:15378"/>
        <dbReference type="ChEBI" id="CHEBI:30616"/>
        <dbReference type="ChEBI" id="CHEBI:32966"/>
        <dbReference type="ChEBI" id="CHEBI:57634"/>
        <dbReference type="ChEBI" id="CHEBI:456216"/>
        <dbReference type="EC" id="2.7.1.11"/>
    </reaction>
</comment>
<dbReference type="Pfam" id="PF00365">
    <property type="entry name" value="PFK"/>
    <property type="match status" value="1"/>
</dbReference>
<dbReference type="InterPro" id="IPR035966">
    <property type="entry name" value="PKF_sf"/>
</dbReference>
<evidence type="ECO:0000256" key="1">
    <source>
        <dbReference type="ARBA" id="ARBA00001946"/>
    </source>
</evidence>
<name>A0ABT6FFW9_9BACT</name>
<evidence type="ECO:0000256" key="6">
    <source>
        <dbReference type="ARBA" id="ARBA00022777"/>
    </source>
</evidence>
<keyword evidence="6" id="KW-0418">Kinase</keyword>
<organism evidence="14 15">
    <name type="scientific">Paludisphaera mucosa</name>
    <dbReference type="NCBI Taxonomy" id="3030827"/>
    <lineage>
        <taxon>Bacteria</taxon>
        <taxon>Pseudomonadati</taxon>
        <taxon>Planctomycetota</taxon>
        <taxon>Planctomycetia</taxon>
        <taxon>Isosphaerales</taxon>
        <taxon>Isosphaeraceae</taxon>
        <taxon>Paludisphaera</taxon>
    </lineage>
</organism>
<evidence type="ECO:0000313" key="14">
    <source>
        <dbReference type="EMBL" id="MDG3006470.1"/>
    </source>
</evidence>
<dbReference type="PANTHER" id="PTHR45770">
    <property type="entry name" value="ATP-DEPENDENT 6-PHOSPHOFRUCTOKINASE 1"/>
    <property type="match status" value="1"/>
</dbReference>